<proteinExistence type="inferred from homology"/>
<dbReference type="GO" id="GO:0005737">
    <property type="term" value="C:cytoplasm"/>
    <property type="evidence" value="ECO:0007669"/>
    <property type="project" value="InterPro"/>
</dbReference>
<feature type="binding site" evidence="11">
    <location>
        <position position="243"/>
    </location>
    <ligand>
        <name>FMN</name>
        <dbReference type="ChEBI" id="CHEBI:58210"/>
    </ligand>
</feature>
<gene>
    <name evidence="11" type="primary">pyrD</name>
    <name evidence="13" type="ORF">REIFOR_01682</name>
</gene>
<feature type="binding site" evidence="11">
    <location>
        <position position="171"/>
    </location>
    <ligand>
        <name>FMN</name>
        <dbReference type="ChEBI" id="CHEBI:58210"/>
    </ligand>
</feature>
<feature type="binding site" evidence="11">
    <location>
        <position position="65"/>
    </location>
    <ligand>
        <name>substrate</name>
    </ligand>
</feature>
<feature type="binding site" evidence="11">
    <location>
        <position position="138"/>
    </location>
    <ligand>
        <name>FMN</name>
        <dbReference type="ChEBI" id="CHEBI:58210"/>
    </ligand>
</feature>
<feature type="binding site" evidence="11">
    <location>
        <position position="176"/>
    </location>
    <ligand>
        <name>substrate</name>
    </ligand>
</feature>
<dbReference type="InterPro" id="IPR001295">
    <property type="entry name" value="Dihydroorotate_DH_CS"/>
</dbReference>
<evidence type="ECO:0000256" key="7">
    <source>
        <dbReference type="ARBA" id="ARBA00022975"/>
    </source>
</evidence>
<keyword evidence="11" id="KW-1003">Cell membrane</keyword>
<dbReference type="UniPathway" id="UPA00070">
    <property type="reaction ID" value="UER00946"/>
</dbReference>
<protein>
    <recommendedName>
        <fullName evidence="11">Dihydroorotate dehydrogenase (quinone)</fullName>
        <ecNumber evidence="11">1.3.5.2</ecNumber>
    </recommendedName>
    <alternativeName>
        <fullName evidence="11">DHOdehase</fullName>
        <shortName evidence="11">DHOD</shortName>
        <shortName evidence="11">DHODase</shortName>
    </alternativeName>
    <alternativeName>
        <fullName evidence="11">Dihydroorotate oxidase</fullName>
    </alternativeName>
</protein>
<feature type="binding site" evidence="11">
    <location>
        <position position="266"/>
    </location>
    <ligand>
        <name>FMN</name>
        <dbReference type="ChEBI" id="CHEBI:58210"/>
    </ligand>
</feature>
<evidence type="ECO:0000259" key="12">
    <source>
        <dbReference type="Pfam" id="PF01180"/>
    </source>
</evidence>
<accession>A0A2K8KU40</accession>
<organism evidence="13 14">
    <name type="scientific">Reinekea forsetii</name>
    <dbReference type="NCBI Taxonomy" id="1336806"/>
    <lineage>
        <taxon>Bacteria</taxon>
        <taxon>Pseudomonadati</taxon>
        <taxon>Pseudomonadota</taxon>
        <taxon>Gammaproteobacteria</taxon>
        <taxon>Oceanospirillales</taxon>
        <taxon>Saccharospirillaceae</taxon>
        <taxon>Reinekea</taxon>
    </lineage>
</organism>
<comment type="function">
    <text evidence="1 11">Catalyzes the conversion of dihydroorotate to orotate with quinone as electron acceptor.</text>
</comment>
<evidence type="ECO:0000313" key="14">
    <source>
        <dbReference type="Proteomes" id="UP000229757"/>
    </source>
</evidence>
<dbReference type="PANTHER" id="PTHR48109:SF4">
    <property type="entry name" value="DIHYDROOROTATE DEHYDROGENASE (QUINONE), MITOCHONDRIAL"/>
    <property type="match status" value="1"/>
</dbReference>
<evidence type="ECO:0000256" key="6">
    <source>
        <dbReference type="ARBA" id="ARBA00022643"/>
    </source>
</evidence>
<feature type="binding site" evidence="11">
    <location>
        <position position="215"/>
    </location>
    <ligand>
        <name>FMN</name>
        <dbReference type="ChEBI" id="CHEBI:58210"/>
    </ligand>
</feature>
<dbReference type="GO" id="GO:0106430">
    <property type="term" value="F:dihydroorotate dehydrogenase (quinone) activity"/>
    <property type="evidence" value="ECO:0007669"/>
    <property type="project" value="UniProtKB-EC"/>
</dbReference>
<dbReference type="NCBIfam" id="TIGR01036">
    <property type="entry name" value="pyrD_sub2"/>
    <property type="match status" value="1"/>
</dbReference>
<dbReference type="InterPro" id="IPR013785">
    <property type="entry name" value="Aldolase_TIM"/>
</dbReference>
<keyword evidence="6 11" id="KW-0288">FMN</keyword>
<dbReference type="EMBL" id="CP011797">
    <property type="protein sequence ID" value="ATX76824.1"/>
    <property type="molecule type" value="Genomic_DNA"/>
</dbReference>
<dbReference type="NCBIfam" id="NF003652">
    <property type="entry name" value="PRK05286.2-5"/>
    <property type="match status" value="1"/>
</dbReference>
<dbReference type="HAMAP" id="MF_00225">
    <property type="entry name" value="DHO_dh_type2"/>
    <property type="match status" value="1"/>
</dbReference>
<feature type="binding site" evidence="11">
    <location>
        <position position="295"/>
    </location>
    <ligand>
        <name>FMN</name>
        <dbReference type="ChEBI" id="CHEBI:58210"/>
    </ligand>
</feature>
<feature type="active site" description="Nucleophile" evidence="11">
    <location>
        <position position="174"/>
    </location>
</feature>
<evidence type="ECO:0000256" key="8">
    <source>
        <dbReference type="ARBA" id="ARBA00023002"/>
    </source>
</evidence>
<dbReference type="NCBIfam" id="NF003646">
    <property type="entry name" value="PRK05286.1-4"/>
    <property type="match status" value="1"/>
</dbReference>
<dbReference type="NCBIfam" id="NF003645">
    <property type="entry name" value="PRK05286.1-2"/>
    <property type="match status" value="1"/>
</dbReference>
<feature type="binding site" evidence="11">
    <location>
        <begin position="110"/>
        <end position="114"/>
    </location>
    <ligand>
        <name>substrate</name>
    </ligand>
</feature>
<dbReference type="GO" id="GO:0044205">
    <property type="term" value="P:'de novo' UMP biosynthetic process"/>
    <property type="evidence" value="ECO:0007669"/>
    <property type="project" value="UniProtKB-UniRule"/>
</dbReference>
<comment type="catalytic activity">
    <reaction evidence="10 11">
        <text>(S)-dihydroorotate + a quinone = orotate + a quinol</text>
        <dbReference type="Rhea" id="RHEA:30187"/>
        <dbReference type="ChEBI" id="CHEBI:24646"/>
        <dbReference type="ChEBI" id="CHEBI:30839"/>
        <dbReference type="ChEBI" id="CHEBI:30864"/>
        <dbReference type="ChEBI" id="CHEBI:132124"/>
        <dbReference type="EC" id="1.3.5.2"/>
    </reaction>
</comment>
<evidence type="ECO:0000256" key="4">
    <source>
        <dbReference type="ARBA" id="ARBA00005359"/>
    </source>
</evidence>
<dbReference type="EC" id="1.3.5.2" evidence="11"/>
<evidence type="ECO:0000256" key="11">
    <source>
        <dbReference type="HAMAP-Rule" id="MF_00225"/>
    </source>
</evidence>
<dbReference type="GO" id="GO:0006207">
    <property type="term" value="P:'de novo' pyrimidine nucleobase biosynthetic process"/>
    <property type="evidence" value="ECO:0007669"/>
    <property type="project" value="UniProtKB-UniRule"/>
</dbReference>
<keyword evidence="5 11" id="KW-0285">Flavoprotein</keyword>
<dbReference type="PIRSF" id="PIRSF000164">
    <property type="entry name" value="DHO_oxidase"/>
    <property type="match status" value="1"/>
</dbReference>
<feature type="binding site" evidence="11">
    <location>
        <position position="85"/>
    </location>
    <ligand>
        <name>FMN</name>
        <dbReference type="ChEBI" id="CHEBI:58210"/>
    </ligand>
</feature>
<feature type="domain" description="Dihydroorotate dehydrogenase catalytic" evidence="12">
    <location>
        <begin position="45"/>
        <end position="334"/>
    </location>
</feature>
<dbReference type="InterPro" id="IPR012135">
    <property type="entry name" value="Dihydroorotate_DH_1_2"/>
</dbReference>
<dbReference type="PROSITE" id="PS00912">
    <property type="entry name" value="DHODEHASE_2"/>
    <property type="match status" value="1"/>
</dbReference>
<evidence type="ECO:0000313" key="13">
    <source>
        <dbReference type="EMBL" id="ATX76824.1"/>
    </source>
</evidence>
<feature type="binding site" evidence="11">
    <location>
        <position position="171"/>
    </location>
    <ligand>
        <name>substrate</name>
    </ligand>
</feature>
<comment type="subunit">
    <text evidence="11">Monomer.</text>
</comment>
<dbReference type="RefSeq" id="WP_100257135.1">
    <property type="nucleotide sequence ID" value="NZ_CP011797.1"/>
</dbReference>
<evidence type="ECO:0000256" key="5">
    <source>
        <dbReference type="ARBA" id="ARBA00022630"/>
    </source>
</evidence>
<dbReference type="InterPro" id="IPR050074">
    <property type="entry name" value="DHO_dehydrogenase"/>
</dbReference>
<dbReference type="InterPro" id="IPR005720">
    <property type="entry name" value="Dihydroorotate_DH_cat"/>
</dbReference>
<dbReference type="InterPro" id="IPR005719">
    <property type="entry name" value="Dihydroorotate_DH_2"/>
</dbReference>
<dbReference type="CDD" id="cd04738">
    <property type="entry name" value="DHOD_2_like"/>
    <property type="match status" value="1"/>
</dbReference>
<reference evidence="13 14" key="1">
    <citation type="journal article" date="2017" name="Environ. Microbiol.">
        <title>Genomic and physiological analyses of 'Reinekea forsetii' reveal a versatile opportunistic lifestyle during spring algae blooms.</title>
        <authorList>
            <person name="Avci B."/>
            <person name="Hahnke R.L."/>
            <person name="Chafee M."/>
            <person name="Fischer T."/>
            <person name="Gruber-Vodicka H."/>
            <person name="Tegetmeyer H.E."/>
            <person name="Harder J."/>
            <person name="Fuchs B.M."/>
            <person name="Amann R.I."/>
            <person name="Teeling H."/>
        </authorList>
    </citation>
    <scope>NUCLEOTIDE SEQUENCE [LARGE SCALE GENOMIC DNA]</scope>
    <source>
        <strain evidence="13 14">Hel1_31_D35</strain>
    </source>
</reference>
<keyword evidence="7 11" id="KW-0665">Pyrimidine biosynthesis</keyword>
<comment type="similarity">
    <text evidence="4 11">Belongs to the dihydroorotate dehydrogenase family. Type 2 subfamily.</text>
</comment>
<evidence type="ECO:0000256" key="9">
    <source>
        <dbReference type="ARBA" id="ARBA00023136"/>
    </source>
</evidence>
<comment type="pathway">
    <text evidence="3 11">Pyrimidine metabolism; UMP biosynthesis via de novo pathway; orotate from (S)-dihydroorotate (quinone route): step 1/1.</text>
</comment>
<evidence type="ECO:0000256" key="1">
    <source>
        <dbReference type="ARBA" id="ARBA00003125"/>
    </source>
</evidence>
<dbReference type="PANTHER" id="PTHR48109">
    <property type="entry name" value="DIHYDROOROTATE DEHYDROGENASE (QUINONE), MITOCHONDRIAL-RELATED"/>
    <property type="match status" value="1"/>
</dbReference>
<dbReference type="Proteomes" id="UP000229757">
    <property type="component" value="Chromosome"/>
</dbReference>
<feature type="binding site" evidence="11">
    <location>
        <begin position="316"/>
        <end position="317"/>
    </location>
    <ligand>
        <name>FMN</name>
        <dbReference type="ChEBI" id="CHEBI:58210"/>
    </ligand>
</feature>
<keyword evidence="8 11" id="KW-0560">Oxidoreductase</keyword>
<feature type="binding site" evidence="11">
    <location>
        <begin position="61"/>
        <end position="65"/>
    </location>
    <ligand>
        <name>FMN</name>
        <dbReference type="ChEBI" id="CHEBI:58210"/>
    </ligand>
</feature>
<dbReference type="KEGG" id="rfo:REIFOR_01682"/>
<dbReference type="GO" id="GO:0005886">
    <property type="term" value="C:plasma membrane"/>
    <property type="evidence" value="ECO:0007669"/>
    <property type="project" value="UniProtKB-SubCell"/>
</dbReference>
<dbReference type="NCBIfam" id="NF003644">
    <property type="entry name" value="PRK05286.1-1"/>
    <property type="match status" value="1"/>
</dbReference>
<sequence length="337" mass="36917">MYSVLRKALFLLSGETAHELSMDSLGALSRLRLTGLLPKPTQQKAVTVFGLEFPNAVGLAAGLDKNGDYIDALGALGFGFIEVGTVTPKAQPGNALPRIFRIPEKEAIINRMGFNNKGVDYLVERVKRTTYKGVVGINIGKNKDTPEDQAVDDYLYCLDRVYEVADYIVINLSSPNTPGLRNLQFGDNLSQLLSALKQRQQALDQTLRHTPILIKIAPDLTDEEVQTLASTFNELEVEGVIATNTTVSREEVGGFQYADEAGGLSGAPVREQANHVLKLFRERLDSKIPLIGVGGIMSPHEAEEKLRVGADLVQLYTGFIYHGPTLVRQAIERVARL</sequence>
<dbReference type="OrthoDB" id="9802377at2"/>
<evidence type="ECO:0000256" key="10">
    <source>
        <dbReference type="ARBA" id="ARBA00048639"/>
    </source>
</evidence>
<keyword evidence="14" id="KW-1185">Reference proteome</keyword>
<dbReference type="AlphaFoldDB" id="A0A2K8KU40"/>
<dbReference type="Gene3D" id="3.20.20.70">
    <property type="entry name" value="Aldolase class I"/>
    <property type="match status" value="1"/>
</dbReference>
<evidence type="ECO:0000256" key="2">
    <source>
        <dbReference type="ARBA" id="ARBA00004370"/>
    </source>
</evidence>
<feature type="binding site" evidence="11">
    <location>
        <begin position="244"/>
        <end position="245"/>
    </location>
    <ligand>
        <name>substrate</name>
    </ligand>
</feature>
<evidence type="ECO:0000256" key="3">
    <source>
        <dbReference type="ARBA" id="ARBA00005161"/>
    </source>
</evidence>
<comment type="subcellular location">
    <subcellularLocation>
        <location evidence="11">Cell membrane</location>
        <topology evidence="11">Peripheral membrane protein</topology>
    </subcellularLocation>
    <subcellularLocation>
        <location evidence="2">Membrane</location>
    </subcellularLocation>
</comment>
<dbReference type="Pfam" id="PF01180">
    <property type="entry name" value="DHO_dh"/>
    <property type="match status" value="1"/>
</dbReference>
<comment type="cofactor">
    <cofactor evidence="11">
        <name>FMN</name>
        <dbReference type="ChEBI" id="CHEBI:58210"/>
    </cofactor>
    <text evidence="11">Binds 1 FMN per subunit.</text>
</comment>
<dbReference type="SUPFAM" id="SSF51395">
    <property type="entry name" value="FMN-linked oxidoreductases"/>
    <property type="match status" value="1"/>
</dbReference>
<name>A0A2K8KU40_9GAMM</name>
<keyword evidence="9 11" id="KW-0472">Membrane</keyword>
<dbReference type="PROSITE" id="PS00911">
    <property type="entry name" value="DHODEHASE_1"/>
    <property type="match status" value="1"/>
</dbReference>